<sequence>MHCACYIFSSQQSFLLSLSFSAANESFIYIIYTASMDNNRYQIMMEARGVVCCKCRQRLSLLTLNSTGVKCPICNMMNPVPTCERSRSKDVKAKKNISDPDLLSSSKKTESLKKMPFPLEISRSSSGTRAARKRALLIGVTYKRKHMLKGTINDVKSMGGFLINSFGFKEENIRVLTEQDTTKKKILKSMEWLVEDCQAGDSLVFYFSGHGLRQPDFERDERDGFDETICPVDFMTEGMIRDNEINSLIVWPLKKDVTLHAIVDACHSGTILDLEHVYNTEQNKWEDNSPPSGNARKHTDGGLAISVSACLDHENAADTSAFTKTMNGALTYLLIYILKKHPGLTYGDLLDLMHEELRKFNESGCLPAKFLRKIFKDLLSQSPQISSSQPFDVYKRHFIL</sequence>
<evidence type="ECO:0000313" key="4">
    <source>
        <dbReference type="EMBL" id="KAG6742651.1"/>
    </source>
</evidence>
<dbReference type="GO" id="GO:0004197">
    <property type="term" value="F:cysteine-type endopeptidase activity"/>
    <property type="evidence" value="ECO:0007669"/>
    <property type="project" value="InterPro"/>
</dbReference>
<organism evidence="4 5">
    <name type="scientific">Populus tomentosa</name>
    <name type="common">Chinese white poplar</name>
    <dbReference type="NCBI Taxonomy" id="118781"/>
    <lineage>
        <taxon>Eukaryota</taxon>
        <taxon>Viridiplantae</taxon>
        <taxon>Streptophyta</taxon>
        <taxon>Embryophyta</taxon>
        <taxon>Tracheophyta</taxon>
        <taxon>Spermatophyta</taxon>
        <taxon>Magnoliopsida</taxon>
        <taxon>eudicotyledons</taxon>
        <taxon>Gunneridae</taxon>
        <taxon>Pentapetalae</taxon>
        <taxon>rosids</taxon>
        <taxon>fabids</taxon>
        <taxon>Malpighiales</taxon>
        <taxon>Salicaceae</taxon>
        <taxon>Saliceae</taxon>
        <taxon>Populus</taxon>
    </lineage>
</organism>
<dbReference type="InterPro" id="IPR050452">
    <property type="entry name" value="Metacaspase"/>
</dbReference>
<keyword evidence="5" id="KW-1185">Reference proteome</keyword>
<proteinExistence type="inferred from homology"/>
<feature type="compositionally biased region" description="Basic and acidic residues" evidence="2">
    <location>
        <begin position="85"/>
        <end position="98"/>
    </location>
</feature>
<dbReference type="GO" id="GO:0006508">
    <property type="term" value="P:proteolysis"/>
    <property type="evidence" value="ECO:0007669"/>
    <property type="project" value="InterPro"/>
</dbReference>
<comment type="similarity">
    <text evidence="1">Belongs to the peptidase C14B family.</text>
</comment>
<dbReference type="PANTHER" id="PTHR48104">
    <property type="entry name" value="METACASPASE-4"/>
    <property type="match status" value="1"/>
</dbReference>
<comment type="caution">
    <text evidence="4">The sequence shown here is derived from an EMBL/GenBank/DDBJ whole genome shotgun (WGS) entry which is preliminary data.</text>
</comment>
<gene>
    <name evidence="4" type="ORF">POTOM_053573</name>
</gene>
<evidence type="ECO:0000256" key="1">
    <source>
        <dbReference type="ARBA" id="ARBA00009005"/>
    </source>
</evidence>
<dbReference type="PANTHER" id="PTHR48104:SF2">
    <property type="entry name" value="METACASPASE-1-LIKE ISOFORM X1"/>
    <property type="match status" value="1"/>
</dbReference>
<evidence type="ECO:0000259" key="3">
    <source>
        <dbReference type="Pfam" id="PF00656"/>
    </source>
</evidence>
<reference evidence="4" key="1">
    <citation type="journal article" date="2020" name="bioRxiv">
        <title>Hybrid origin of Populus tomentosa Carr. identified through genome sequencing and phylogenomic analysis.</title>
        <authorList>
            <person name="An X."/>
            <person name="Gao K."/>
            <person name="Chen Z."/>
            <person name="Li J."/>
            <person name="Yang X."/>
            <person name="Yang X."/>
            <person name="Zhou J."/>
            <person name="Guo T."/>
            <person name="Zhao T."/>
            <person name="Huang S."/>
            <person name="Miao D."/>
            <person name="Khan W.U."/>
            <person name="Rao P."/>
            <person name="Ye M."/>
            <person name="Lei B."/>
            <person name="Liao W."/>
            <person name="Wang J."/>
            <person name="Ji L."/>
            <person name="Li Y."/>
            <person name="Guo B."/>
            <person name="Mustafa N.S."/>
            <person name="Li S."/>
            <person name="Yun Q."/>
            <person name="Keller S.R."/>
            <person name="Mao J."/>
            <person name="Zhang R."/>
            <person name="Strauss S.H."/>
        </authorList>
    </citation>
    <scope>NUCLEOTIDE SEQUENCE</scope>
    <source>
        <strain evidence="4">GM15</strain>
        <tissue evidence="4">Leaf</tissue>
    </source>
</reference>
<dbReference type="EMBL" id="JAAWWB010000033">
    <property type="protein sequence ID" value="KAG6742651.1"/>
    <property type="molecule type" value="Genomic_DNA"/>
</dbReference>
<name>A0A8X7Y256_POPTO</name>
<dbReference type="OrthoDB" id="3223806at2759"/>
<dbReference type="AlphaFoldDB" id="A0A8X7Y256"/>
<dbReference type="InterPro" id="IPR011600">
    <property type="entry name" value="Pept_C14_caspase"/>
</dbReference>
<evidence type="ECO:0000256" key="2">
    <source>
        <dbReference type="SAM" id="MobiDB-lite"/>
    </source>
</evidence>
<dbReference type="GO" id="GO:0005737">
    <property type="term" value="C:cytoplasm"/>
    <property type="evidence" value="ECO:0007669"/>
    <property type="project" value="TreeGrafter"/>
</dbReference>
<dbReference type="Proteomes" id="UP000886885">
    <property type="component" value="Chromosome 17A"/>
</dbReference>
<protein>
    <recommendedName>
        <fullName evidence="3">Peptidase C14 caspase domain-containing protein</fullName>
    </recommendedName>
</protein>
<feature type="region of interest" description="Disordered" evidence="2">
    <location>
        <begin position="85"/>
        <end position="104"/>
    </location>
</feature>
<feature type="domain" description="Peptidase C14 caspase" evidence="3">
    <location>
        <begin position="132"/>
        <end position="389"/>
    </location>
</feature>
<accession>A0A8X7Y256</accession>
<dbReference type="Pfam" id="PF00656">
    <property type="entry name" value="Peptidase_C14"/>
    <property type="match status" value="1"/>
</dbReference>
<evidence type="ECO:0000313" key="5">
    <source>
        <dbReference type="Proteomes" id="UP000886885"/>
    </source>
</evidence>